<dbReference type="RefSeq" id="YP_009475838.1">
    <property type="nucleotide sequence ID" value="NC_037438.1"/>
</dbReference>
<accession>A0A2P1ENM7</accession>
<name>A0A2P1ENM7_9ASPA</name>
<sequence>MDLGPILLSEIKYHEIILFQDFNLTQPNPKSHGSRTYSFIDLKYL</sequence>
<reference evidence="1" key="1">
    <citation type="submission" date="2018-02" db="EMBL/GenBank/DDBJ databases">
        <title>Molecular evolution of chloroplast genomes of orchid species: insights into phylogenetic relationship and adaptive evolution.</title>
        <authorList>
            <person name="Dong W."/>
            <person name="Wang R."/>
            <person name="Zhang N."/>
            <person name="Fan W."/>
            <person name="Fang M."/>
            <person name="Li Z."/>
        </authorList>
    </citation>
    <scope>NUCLEOTIDE SEQUENCE</scope>
</reference>
<keyword evidence="1" id="KW-0934">Plastid</keyword>
<proteinExistence type="predicted"/>
<evidence type="ECO:0000313" key="1">
    <source>
        <dbReference type="EMBL" id="AVM10464.1"/>
    </source>
</evidence>
<gene>
    <name evidence="1" type="primary">ndhK</name>
</gene>
<organism evidence="1">
    <name type="scientific">Calanthe davidii</name>
    <dbReference type="NCBI Taxonomy" id="309532"/>
    <lineage>
        <taxon>Eukaryota</taxon>
        <taxon>Viridiplantae</taxon>
        <taxon>Streptophyta</taxon>
        <taxon>Embryophyta</taxon>
        <taxon>Tracheophyta</taxon>
        <taxon>Spermatophyta</taxon>
        <taxon>Magnoliopsida</taxon>
        <taxon>Liliopsida</taxon>
        <taxon>Asparagales</taxon>
        <taxon>Orchidaceae</taxon>
        <taxon>Epidendroideae</taxon>
        <taxon>Collabieae</taxon>
        <taxon>Calanthe</taxon>
    </lineage>
</organism>
<dbReference type="EMBL" id="MG925365">
    <property type="protein sequence ID" value="AVM10464.1"/>
    <property type="molecule type" value="Genomic_DNA"/>
</dbReference>
<geneLocation type="chloroplast" evidence="1"/>
<dbReference type="AlphaFoldDB" id="A0A2P1ENM7"/>
<protein>
    <submittedName>
        <fullName evidence="1">NADH-plastoquinone oxidoreductase subunit K</fullName>
    </submittedName>
</protein>
<keyword evidence="1" id="KW-0150">Chloroplast</keyword>
<dbReference type="GeneID" id="36485575"/>